<accession>A0A9W6TGI1</accession>
<protein>
    <submittedName>
        <fullName evidence="3">Unnamed protein product</fullName>
    </submittedName>
</protein>
<dbReference type="PROSITE" id="PS51340">
    <property type="entry name" value="MOSC"/>
    <property type="match status" value="1"/>
</dbReference>
<dbReference type="GO" id="GO:0030170">
    <property type="term" value="F:pyridoxal phosphate binding"/>
    <property type="evidence" value="ECO:0007669"/>
    <property type="project" value="InterPro"/>
</dbReference>
<dbReference type="SUPFAM" id="SSF141673">
    <property type="entry name" value="MOSC N-terminal domain-like"/>
    <property type="match status" value="1"/>
</dbReference>
<evidence type="ECO:0000256" key="1">
    <source>
        <dbReference type="SAM" id="Phobius"/>
    </source>
</evidence>
<feature type="domain" description="MOSC" evidence="2">
    <location>
        <begin position="269"/>
        <end position="434"/>
    </location>
</feature>
<name>A0A9W6TGI1_9STRA</name>
<dbReference type="Pfam" id="PF03473">
    <property type="entry name" value="MOSC"/>
    <property type="match status" value="1"/>
</dbReference>
<dbReference type="EMBL" id="BSXW01000132">
    <property type="protein sequence ID" value="GMF12843.1"/>
    <property type="molecule type" value="Genomic_DNA"/>
</dbReference>
<feature type="transmembrane region" description="Helical" evidence="1">
    <location>
        <begin position="21"/>
        <end position="42"/>
    </location>
</feature>
<feature type="transmembrane region" description="Helical" evidence="1">
    <location>
        <begin position="48"/>
        <end position="66"/>
    </location>
</feature>
<dbReference type="OrthoDB" id="17255at2759"/>
<dbReference type="InterPro" id="IPR005303">
    <property type="entry name" value="MOCOS_middle"/>
</dbReference>
<sequence length="442" mass="48413">MLVCWETATRSTRGSTITLGILNMASKVLMAALLPAVCAGAPASALTASYAVLMAASVALLVVAVLSRKKVFAPRDEPCKPPAPCVLQRDEVQEKLAEDSPQLLPVNAVVALKKPYKGLNTGSVRSYDAQSDAYEVQVSAEEKVTLKTAELQLPTLAGLFVYPIKSCAGIQLQEAQLTPKGLLHDREWVIIDGERDKFVTQRRYPKLALVHPKLLPSTDAARVSSLVLTAKGMPDLELPVMPTGKGKLRLVSIWKDKVEAVDQGDAAAEWLDTFLGEEKRGFRLVRVRDGYTRHTKPKYAPGHSTNFADAFPFLLALEESLELFNTKLETPVPMNRFRPNPAFADEHWNCITIDGIHFRNVRPCARCGMPSVNQATGEVHPQREPSRVIVRERNGVLLGFTDGTKVEGYFGSNMVVEGKGELPRLAVGAKVKVLTLKREIVA</sequence>
<proteinExistence type="predicted"/>
<keyword evidence="4" id="KW-1185">Reference proteome</keyword>
<keyword evidence="1" id="KW-0812">Transmembrane</keyword>
<comment type="caution">
    <text evidence="3">The sequence shown here is derived from an EMBL/GenBank/DDBJ whole genome shotgun (WGS) entry which is preliminary data.</text>
</comment>
<dbReference type="Proteomes" id="UP001165083">
    <property type="component" value="Unassembled WGS sequence"/>
</dbReference>
<dbReference type="Pfam" id="PF03476">
    <property type="entry name" value="MOSC_N"/>
    <property type="match status" value="1"/>
</dbReference>
<dbReference type="InterPro" id="IPR005302">
    <property type="entry name" value="MoCF_Sase_C"/>
</dbReference>
<gene>
    <name evidence="3" type="ORF">Plil01_000339600</name>
</gene>
<dbReference type="PANTHER" id="PTHR14237:SF19">
    <property type="entry name" value="MITOCHONDRIAL AMIDOXIME REDUCING COMPONENT 1"/>
    <property type="match status" value="1"/>
</dbReference>
<keyword evidence="1" id="KW-1133">Transmembrane helix</keyword>
<evidence type="ECO:0000259" key="2">
    <source>
        <dbReference type="PROSITE" id="PS51340"/>
    </source>
</evidence>
<dbReference type="GO" id="GO:0003824">
    <property type="term" value="F:catalytic activity"/>
    <property type="evidence" value="ECO:0007669"/>
    <property type="project" value="InterPro"/>
</dbReference>
<evidence type="ECO:0000313" key="3">
    <source>
        <dbReference type="EMBL" id="GMF12843.1"/>
    </source>
</evidence>
<evidence type="ECO:0000313" key="4">
    <source>
        <dbReference type="Proteomes" id="UP001165083"/>
    </source>
</evidence>
<keyword evidence="1" id="KW-0472">Membrane</keyword>
<dbReference type="AlphaFoldDB" id="A0A9W6TGI1"/>
<dbReference type="GO" id="GO:0030151">
    <property type="term" value="F:molybdenum ion binding"/>
    <property type="evidence" value="ECO:0007669"/>
    <property type="project" value="InterPro"/>
</dbReference>
<reference evidence="3" key="1">
    <citation type="submission" date="2023-04" db="EMBL/GenBank/DDBJ databases">
        <title>Phytophthora lilii NBRC 32176.</title>
        <authorList>
            <person name="Ichikawa N."/>
            <person name="Sato H."/>
            <person name="Tonouchi N."/>
        </authorList>
    </citation>
    <scope>NUCLEOTIDE SEQUENCE</scope>
    <source>
        <strain evidence="3">NBRC 32176</strain>
    </source>
</reference>
<dbReference type="PANTHER" id="PTHR14237">
    <property type="entry name" value="MOLYBDOPTERIN COFACTOR SULFURASE MOSC"/>
    <property type="match status" value="1"/>
</dbReference>
<organism evidence="3 4">
    <name type="scientific">Phytophthora lilii</name>
    <dbReference type="NCBI Taxonomy" id="2077276"/>
    <lineage>
        <taxon>Eukaryota</taxon>
        <taxon>Sar</taxon>
        <taxon>Stramenopiles</taxon>
        <taxon>Oomycota</taxon>
        <taxon>Peronosporomycetes</taxon>
        <taxon>Peronosporales</taxon>
        <taxon>Peronosporaceae</taxon>
        <taxon>Phytophthora</taxon>
    </lineage>
</organism>